<name>A0ABR7M9P6_9BACT</name>
<dbReference type="PROSITE" id="PS51257">
    <property type="entry name" value="PROKAR_LIPOPROTEIN"/>
    <property type="match status" value="1"/>
</dbReference>
<sequence>MKVIGAWLALILLLSFVSCRKDHEVVIPPQKGLISVNLAEQYLGAAQVDSAIATWTVGEEKNQVRMLVRNDSLIAELGQFREGNGTLIIQVFSNKKFGNQYKSHWLFQTTTQINRKKDLGFEGPASFFDTSWKPRVDLTDAIGHRAILGMRPDDAYFKIVGVGPEVKSLTVDKSYWKTTGGVQLAGQGIWKCRNACTDSSGNVENDEYFKMMPDRMKNAPWNHISLIVLYETNPTGMGWLLTLEFEP</sequence>
<organism evidence="1 2">
    <name type="scientific">Flavihumibacter stibioxidans</name>
    <dbReference type="NCBI Taxonomy" id="1834163"/>
    <lineage>
        <taxon>Bacteria</taxon>
        <taxon>Pseudomonadati</taxon>
        <taxon>Bacteroidota</taxon>
        <taxon>Chitinophagia</taxon>
        <taxon>Chitinophagales</taxon>
        <taxon>Chitinophagaceae</taxon>
        <taxon>Flavihumibacter</taxon>
    </lineage>
</organism>
<dbReference type="Proteomes" id="UP000765802">
    <property type="component" value="Unassembled WGS sequence"/>
</dbReference>
<dbReference type="EMBL" id="MBUA01000023">
    <property type="protein sequence ID" value="MBC6491692.1"/>
    <property type="molecule type" value="Genomic_DNA"/>
</dbReference>
<proteinExistence type="predicted"/>
<evidence type="ECO:0000313" key="1">
    <source>
        <dbReference type="EMBL" id="MBC6491692.1"/>
    </source>
</evidence>
<protein>
    <submittedName>
        <fullName evidence="1">Uncharacterized protein</fullName>
    </submittedName>
</protein>
<keyword evidence="2" id="KW-1185">Reference proteome</keyword>
<comment type="caution">
    <text evidence="1">The sequence shown here is derived from an EMBL/GenBank/DDBJ whole genome shotgun (WGS) entry which is preliminary data.</text>
</comment>
<dbReference type="RefSeq" id="WP_187257016.1">
    <property type="nucleotide sequence ID" value="NZ_JBHULF010000007.1"/>
</dbReference>
<evidence type="ECO:0000313" key="2">
    <source>
        <dbReference type="Proteomes" id="UP000765802"/>
    </source>
</evidence>
<gene>
    <name evidence="1" type="ORF">BC349_11575</name>
</gene>
<reference evidence="1 2" key="1">
    <citation type="submission" date="2016-07" db="EMBL/GenBank/DDBJ databases">
        <title>Genome analysis of Flavihumibacter stibioxidans YS-17.</title>
        <authorList>
            <person name="Shi K."/>
            <person name="Han Y."/>
            <person name="Wang G."/>
        </authorList>
    </citation>
    <scope>NUCLEOTIDE SEQUENCE [LARGE SCALE GENOMIC DNA]</scope>
    <source>
        <strain evidence="1 2">YS-17</strain>
    </source>
</reference>
<accession>A0ABR7M9P6</accession>